<sequence length="1248" mass="142220">MPRHVRLTAWDATFGGSDDNEQSIGTVKLLKSNDNTSVTRGSKREREGNDTKETKKSKFENKAGYTHRYKPNPDDLEEKADLIIFGEDRSQDDDPNTKPVRILSDFCIFDPNHGMEIVSLELLQESDGVADRHFEAAGWVFPDFLNPEDEGQEDDIDDKRDFNFQRVRTSAIMNFSFDYTIPDDPLYIQTEFAYYKLTSATKIYQDCFSNFLRPKRIAQQVISSAVENPELTFREFCLNFQNVNASESFTESDITSAIPTISAALKGVDNGAQIASTVLLKAILDGQKPLSFTRRALQNQHDSLVRQRMLPRQSRWATADIDVLVLRPENQTPTSVTPFIARLAYGLFRERFVVLGPRPKMLDANTYTDVARKKDRNMLWYTISEGHRLEKATQHTRNVVFRMSDRIRDEFFKCVTVDGIQYKVGDVVLVRAGKYGGRKLEPLPLKRDEVPEHASLARYFWFAKILYIDQMRKRFHVRWYEHSSFTMLQALGDHRELFLWNGCDDIDIRHALRNITVHHQCTDRSMVPPSEYFCNLVYDPSDASFTDLEESEFAIAAKASHPPENCPVCLFRTQKQQDQGGRVIPRGIVWRNTPYHVGDFALIRADDGPGEIVQVEDIAAQGSRDVRKFVAQLTVRLLGRMSDHMQICPGTVLKDERHLFLTDMRREISVDRIEHRCFVQVAHVGTRENLRAWLDSSPYHFYAHYKFVDNQPGSWAKKTILSPKKALMCKQCTDENEKILGEENDFLNATQRRPMKGLDLFAGAGAFGLAMEATGCIKITHAIEISPSAARTLKINSPDTIVYNQCANVVLRYAIKSQELQGQKFEIPQNILGTEQLAPPPKPGEIDVLIAGFPCQPHSTLNMFQKANDRKTHLIATLMAYIDHYKPKYVFLENVRGFLSHALQAVQANRHKVVGGVEKGGLKWLVATFLELGFQVRFGLLQAAHYGTPQSRVRFFLIASRRGLPLPQFPTPTHFFHVKDNLEIKLTDDEPAAAVRTAAGVAPFSFVSIEDAIGDLPRFDWENPKKLEARQGGRSRSASMRASEEPAPERQVREVACRSDKPFCGFAGSNVEYFSEPRTTFQVKSREKPTMDLQHYTRVLKPETVERVINIPLRAKADYRSLPVYLHEWQFADPSSALARNGFPPGLYGRLAPNECFHTTVTNVEPTAKQSWVLHPWCKRVITVRELARSQGFPDHFVFYARDSDVKTMQRQIGNAVPWPLAAALGQELRAALFKKWKKEKEEAILVE</sequence>
<dbReference type="GO" id="GO:0032259">
    <property type="term" value="P:methylation"/>
    <property type="evidence" value="ECO:0007669"/>
    <property type="project" value="UniProtKB-KW"/>
</dbReference>
<dbReference type="Gene3D" id="2.30.30.490">
    <property type="match status" value="2"/>
</dbReference>
<dbReference type="NCBIfam" id="TIGR00675">
    <property type="entry name" value="dcm"/>
    <property type="match status" value="1"/>
</dbReference>
<dbReference type="PRINTS" id="PR00105">
    <property type="entry name" value="C5METTRFRASE"/>
</dbReference>
<evidence type="ECO:0000256" key="3">
    <source>
        <dbReference type="ARBA" id="ARBA00022603"/>
    </source>
</evidence>
<dbReference type="Gene3D" id="3.90.120.10">
    <property type="entry name" value="DNA Methylase, subunit A, domain 2"/>
    <property type="match status" value="1"/>
</dbReference>
<organism evidence="12 13">
    <name type="scientific">Ceriporiopsis subvermispora (strain B)</name>
    <name type="common">White-rot fungus</name>
    <name type="synonym">Gelatoporia subvermispora</name>
    <dbReference type="NCBI Taxonomy" id="914234"/>
    <lineage>
        <taxon>Eukaryota</taxon>
        <taxon>Fungi</taxon>
        <taxon>Dikarya</taxon>
        <taxon>Basidiomycota</taxon>
        <taxon>Agaricomycotina</taxon>
        <taxon>Agaricomycetes</taxon>
        <taxon>Polyporales</taxon>
        <taxon>Gelatoporiaceae</taxon>
        <taxon>Gelatoporia</taxon>
    </lineage>
</organism>
<feature type="region of interest" description="Disordered" evidence="10">
    <location>
        <begin position="1024"/>
        <end position="1052"/>
    </location>
</feature>
<evidence type="ECO:0000256" key="8">
    <source>
        <dbReference type="PROSITE-ProRule" id="PRU01016"/>
    </source>
</evidence>
<keyword evidence="5 8" id="KW-0949">S-adenosyl-L-methionine</keyword>
<evidence type="ECO:0000256" key="5">
    <source>
        <dbReference type="ARBA" id="ARBA00022691"/>
    </source>
</evidence>
<feature type="domain" description="BAH" evidence="11">
    <location>
        <begin position="420"/>
        <end position="549"/>
    </location>
</feature>
<keyword evidence="7" id="KW-0539">Nucleus</keyword>
<dbReference type="PROSITE" id="PS51038">
    <property type="entry name" value="BAH"/>
    <property type="match status" value="2"/>
</dbReference>
<evidence type="ECO:0000256" key="9">
    <source>
        <dbReference type="RuleBase" id="RU000416"/>
    </source>
</evidence>
<keyword evidence="6" id="KW-0238">DNA-binding</keyword>
<dbReference type="SUPFAM" id="SSF53335">
    <property type="entry name" value="S-adenosyl-L-methionine-dependent methyltransferases"/>
    <property type="match status" value="2"/>
</dbReference>
<gene>
    <name evidence="12" type="ORF">CERSUDRAFT_99217</name>
</gene>
<evidence type="ECO:0000256" key="10">
    <source>
        <dbReference type="SAM" id="MobiDB-lite"/>
    </source>
</evidence>
<evidence type="ECO:0000256" key="1">
    <source>
        <dbReference type="ARBA" id="ARBA00004123"/>
    </source>
</evidence>
<protein>
    <recommendedName>
        <fullName evidence="2">DNA (cytosine-5-)-methyltransferase</fullName>
        <ecNumber evidence="2">2.1.1.37</ecNumber>
    </recommendedName>
</protein>
<evidence type="ECO:0000256" key="6">
    <source>
        <dbReference type="ARBA" id="ARBA00023125"/>
    </source>
</evidence>
<feature type="active site" evidence="8">
    <location>
        <position position="855"/>
    </location>
</feature>
<evidence type="ECO:0000313" key="12">
    <source>
        <dbReference type="EMBL" id="EMD32847.1"/>
    </source>
</evidence>
<dbReference type="InterPro" id="IPR001525">
    <property type="entry name" value="C5_MeTfrase"/>
</dbReference>
<dbReference type="STRING" id="914234.M2R3P8"/>
<dbReference type="InterPro" id="IPR001025">
    <property type="entry name" value="BAH_dom"/>
</dbReference>
<dbReference type="GO" id="GO:0003886">
    <property type="term" value="F:DNA (cytosine-5-)-methyltransferase activity"/>
    <property type="evidence" value="ECO:0007669"/>
    <property type="project" value="UniProtKB-EC"/>
</dbReference>
<evidence type="ECO:0000256" key="2">
    <source>
        <dbReference type="ARBA" id="ARBA00011975"/>
    </source>
</evidence>
<dbReference type="Pfam" id="PF00145">
    <property type="entry name" value="DNA_methylase"/>
    <property type="match status" value="1"/>
</dbReference>
<feature type="compositionally biased region" description="Basic and acidic residues" evidence="10">
    <location>
        <begin position="1042"/>
        <end position="1052"/>
    </location>
</feature>
<dbReference type="InterPro" id="IPR050390">
    <property type="entry name" value="C5-Methyltransferase"/>
</dbReference>
<dbReference type="OrthoDB" id="5376140at2759"/>
<accession>M2R3P8</accession>
<dbReference type="PROSITE" id="PS51679">
    <property type="entry name" value="SAM_MT_C5"/>
    <property type="match status" value="1"/>
</dbReference>
<dbReference type="HOGENOM" id="CLU_008262_0_0_1"/>
<dbReference type="AlphaFoldDB" id="M2R3P8"/>
<comment type="subcellular location">
    <subcellularLocation>
        <location evidence="1">Nucleus</location>
    </subcellularLocation>
</comment>
<dbReference type="GO" id="GO:0003677">
    <property type="term" value="F:DNA binding"/>
    <property type="evidence" value="ECO:0007669"/>
    <property type="project" value="UniProtKB-KW"/>
</dbReference>
<dbReference type="PANTHER" id="PTHR10629">
    <property type="entry name" value="CYTOSINE-SPECIFIC METHYLTRANSFERASE"/>
    <property type="match status" value="1"/>
</dbReference>
<name>M2R3P8_CERS8</name>
<keyword evidence="13" id="KW-1185">Reference proteome</keyword>
<dbReference type="GO" id="GO:0044027">
    <property type="term" value="P:negative regulation of gene expression via chromosomal CpG island methylation"/>
    <property type="evidence" value="ECO:0007669"/>
    <property type="project" value="TreeGrafter"/>
</dbReference>
<evidence type="ECO:0000259" key="11">
    <source>
        <dbReference type="PROSITE" id="PS51038"/>
    </source>
</evidence>
<dbReference type="EC" id="2.1.1.37" evidence="2"/>
<dbReference type="EMBL" id="KB445809">
    <property type="protein sequence ID" value="EMD32847.1"/>
    <property type="molecule type" value="Genomic_DNA"/>
</dbReference>
<feature type="region of interest" description="Disordered" evidence="10">
    <location>
        <begin position="12"/>
        <end position="72"/>
    </location>
</feature>
<dbReference type="GO" id="GO:0003682">
    <property type="term" value="F:chromatin binding"/>
    <property type="evidence" value="ECO:0007669"/>
    <property type="project" value="InterPro"/>
</dbReference>
<dbReference type="PANTHER" id="PTHR10629:SF52">
    <property type="entry name" value="DNA (CYTOSINE-5)-METHYLTRANSFERASE 1"/>
    <property type="match status" value="1"/>
</dbReference>
<feature type="domain" description="BAH" evidence="11">
    <location>
        <begin position="593"/>
        <end position="718"/>
    </location>
</feature>
<proteinExistence type="inferred from homology"/>
<reference evidence="12 13" key="1">
    <citation type="journal article" date="2012" name="Proc. Natl. Acad. Sci. U.S.A.">
        <title>Comparative genomics of Ceriporiopsis subvermispora and Phanerochaete chrysosporium provide insight into selective ligninolysis.</title>
        <authorList>
            <person name="Fernandez-Fueyo E."/>
            <person name="Ruiz-Duenas F.J."/>
            <person name="Ferreira P."/>
            <person name="Floudas D."/>
            <person name="Hibbett D.S."/>
            <person name="Canessa P."/>
            <person name="Larrondo L.F."/>
            <person name="James T.Y."/>
            <person name="Seelenfreund D."/>
            <person name="Lobos S."/>
            <person name="Polanco R."/>
            <person name="Tello M."/>
            <person name="Honda Y."/>
            <person name="Watanabe T."/>
            <person name="Watanabe T."/>
            <person name="Ryu J.S."/>
            <person name="Kubicek C.P."/>
            <person name="Schmoll M."/>
            <person name="Gaskell J."/>
            <person name="Hammel K.E."/>
            <person name="St John F.J."/>
            <person name="Vanden Wymelenberg A."/>
            <person name="Sabat G."/>
            <person name="Splinter BonDurant S."/>
            <person name="Syed K."/>
            <person name="Yadav J.S."/>
            <person name="Doddapaneni H."/>
            <person name="Subramanian V."/>
            <person name="Lavin J.L."/>
            <person name="Oguiza J.A."/>
            <person name="Perez G."/>
            <person name="Pisabarro A.G."/>
            <person name="Ramirez L."/>
            <person name="Santoyo F."/>
            <person name="Master E."/>
            <person name="Coutinho P.M."/>
            <person name="Henrissat B."/>
            <person name="Lombard V."/>
            <person name="Magnuson J.K."/>
            <person name="Kuees U."/>
            <person name="Hori C."/>
            <person name="Igarashi K."/>
            <person name="Samejima M."/>
            <person name="Held B.W."/>
            <person name="Barry K.W."/>
            <person name="LaButti K.M."/>
            <person name="Lapidus A."/>
            <person name="Lindquist E.A."/>
            <person name="Lucas S.M."/>
            <person name="Riley R."/>
            <person name="Salamov A.A."/>
            <person name="Hoffmeister D."/>
            <person name="Schwenk D."/>
            <person name="Hadar Y."/>
            <person name="Yarden O."/>
            <person name="de Vries R.P."/>
            <person name="Wiebenga A."/>
            <person name="Stenlid J."/>
            <person name="Eastwood D."/>
            <person name="Grigoriev I.V."/>
            <person name="Berka R.M."/>
            <person name="Blanchette R.A."/>
            <person name="Kersten P."/>
            <person name="Martinez A.T."/>
            <person name="Vicuna R."/>
            <person name="Cullen D."/>
        </authorList>
    </citation>
    <scope>NUCLEOTIDE SEQUENCE [LARGE SCALE GENOMIC DNA]</scope>
    <source>
        <strain evidence="12 13">B</strain>
    </source>
</reference>
<evidence type="ECO:0000313" key="13">
    <source>
        <dbReference type="Proteomes" id="UP000016930"/>
    </source>
</evidence>
<dbReference type="InterPro" id="IPR029063">
    <property type="entry name" value="SAM-dependent_MTases_sf"/>
</dbReference>
<evidence type="ECO:0000256" key="7">
    <source>
        <dbReference type="ARBA" id="ARBA00023242"/>
    </source>
</evidence>
<feature type="compositionally biased region" description="Low complexity" evidence="10">
    <location>
        <begin position="1032"/>
        <end position="1041"/>
    </location>
</feature>
<keyword evidence="4 8" id="KW-0808">Transferase</keyword>
<dbReference type="Proteomes" id="UP000016930">
    <property type="component" value="Unassembled WGS sequence"/>
</dbReference>
<dbReference type="InterPro" id="IPR043151">
    <property type="entry name" value="BAH_sf"/>
</dbReference>
<evidence type="ECO:0000256" key="4">
    <source>
        <dbReference type="ARBA" id="ARBA00022679"/>
    </source>
</evidence>
<keyword evidence="3 8" id="KW-0489">Methyltransferase</keyword>
<dbReference type="Gene3D" id="3.40.50.150">
    <property type="entry name" value="Vaccinia Virus protein VP39"/>
    <property type="match status" value="1"/>
</dbReference>
<comment type="similarity">
    <text evidence="8 9">Belongs to the class I-like SAM-binding methyltransferase superfamily. C5-methyltransferase family.</text>
</comment>
<dbReference type="GO" id="GO:0005634">
    <property type="term" value="C:nucleus"/>
    <property type="evidence" value="ECO:0007669"/>
    <property type="project" value="UniProtKB-SubCell"/>
</dbReference>
<feature type="compositionally biased region" description="Basic and acidic residues" evidence="10">
    <location>
        <begin position="42"/>
        <end position="61"/>
    </location>
</feature>